<dbReference type="AlphaFoldDB" id="A0A5A7PXR7"/>
<accession>A0A5A7PXR7</accession>
<sequence>MDFEGEIGADNYMDSKAGGLEVGRRRIGEEGFGNSCLEIDNAGGIIGETSCRGESSPVGQGSGIADIAASGSVEAGKNDIEYVDPMPSDPPLAAALNVDLGSQLVEVTINPESHDNLGIQKKKKYARRKPKQTVPSIPEDMIVEPSIGLTGSTSSLKIVQGYKL</sequence>
<reference evidence="2" key="1">
    <citation type="journal article" date="2019" name="Curr. Biol.">
        <title>Genome Sequence of Striga asiatica Provides Insight into the Evolution of Plant Parasitism.</title>
        <authorList>
            <person name="Yoshida S."/>
            <person name="Kim S."/>
            <person name="Wafula E.K."/>
            <person name="Tanskanen J."/>
            <person name="Kim Y.M."/>
            <person name="Honaas L."/>
            <person name="Yang Z."/>
            <person name="Spallek T."/>
            <person name="Conn C.E."/>
            <person name="Ichihashi Y."/>
            <person name="Cheong K."/>
            <person name="Cui S."/>
            <person name="Der J.P."/>
            <person name="Gundlach H."/>
            <person name="Jiao Y."/>
            <person name="Hori C."/>
            <person name="Ishida J.K."/>
            <person name="Kasahara H."/>
            <person name="Kiba T."/>
            <person name="Kim M.S."/>
            <person name="Koo N."/>
            <person name="Laohavisit A."/>
            <person name="Lee Y.H."/>
            <person name="Lumba S."/>
            <person name="McCourt P."/>
            <person name="Mortimer J.C."/>
            <person name="Mutuku J.M."/>
            <person name="Nomura T."/>
            <person name="Sasaki-Sekimoto Y."/>
            <person name="Seto Y."/>
            <person name="Wang Y."/>
            <person name="Wakatake T."/>
            <person name="Sakakibara H."/>
            <person name="Demura T."/>
            <person name="Yamaguchi S."/>
            <person name="Yoneyama K."/>
            <person name="Manabe R.I."/>
            <person name="Nelson D.C."/>
            <person name="Schulman A.H."/>
            <person name="Timko M.P."/>
            <person name="dePamphilis C.W."/>
            <person name="Choi D."/>
            <person name="Shirasu K."/>
        </authorList>
    </citation>
    <scope>NUCLEOTIDE SEQUENCE [LARGE SCALE GENOMIC DNA]</scope>
    <source>
        <strain evidence="2">cv. UVA1</strain>
    </source>
</reference>
<dbReference type="Proteomes" id="UP000325081">
    <property type="component" value="Unassembled WGS sequence"/>
</dbReference>
<organism evidence="1 2">
    <name type="scientific">Striga asiatica</name>
    <name type="common">Asiatic witchweed</name>
    <name type="synonym">Buchnera asiatica</name>
    <dbReference type="NCBI Taxonomy" id="4170"/>
    <lineage>
        <taxon>Eukaryota</taxon>
        <taxon>Viridiplantae</taxon>
        <taxon>Streptophyta</taxon>
        <taxon>Embryophyta</taxon>
        <taxon>Tracheophyta</taxon>
        <taxon>Spermatophyta</taxon>
        <taxon>Magnoliopsida</taxon>
        <taxon>eudicotyledons</taxon>
        <taxon>Gunneridae</taxon>
        <taxon>Pentapetalae</taxon>
        <taxon>asterids</taxon>
        <taxon>lamiids</taxon>
        <taxon>Lamiales</taxon>
        <taxon>Orobanchaceae</taxon>
        <taxon>Buchnereae</taxon>
        <taxon>Striga</taxon>
    </lineage>
</organism>
<protein>
    <submittedName>
        <fullName evidence="1">Purple acid phosphatase 13</fullName>
    </submittedName>
</protein>
<name>A0A5A7PXR7_STRAF</name>
<gene>
    <name evidence="1" type="ORF">STAS_14071</name>
</gene>
<comment type="caution">
    <text evidence="1">The sequence shown here is derived from an EMBL/GenBank/DDBJ whole genome shotgun (WGS) entry which is preliminary data.</text>
</comment>
<evidence type="ECO:0000313" key="1">
    <source>
        <dbReference type="EMBL" id="GER37650.1"/>
    </source>
</evidence>
<proteinExistence type="predicted"/>
<dbReference type="EMBL" id="BKCP01005405">
    <property type="protein sequence ID" value="GER37650.1"/>
    <property type="molecule type" value="Genomic_DNA"/>
</dbReference>
<evidence type="ECO:0000313" key="2">
    <source>
        <dbReference type="Proteomes" id="UP000325081"/>
    </source>
</evidence>
<keyword evidence="2" id="KW-1185">Reference proteome</keyword>